<keyword evidence="2" id="KW-1185">Reference proteome</keyword>
<accession>A0A3P3DCE1</accession>
<gene>
    <name evidence="1" type="ORF">EG244_15955</name>
</gene>
<protein>
    <submittedName>
        <fullName evidence="1">Uncharacterized protein</fullName>
    </submittedName>
</protein>
<dbReference type="EMBL" id="RRAZ01000028">
    <property type="protein sequence ID" value="RRH72007.1"/>
    <property type="molecule type" value="Genomic_DNA"/>
</dbReference>
<reference evidence="1 2" key="1">
    <citation type="submission" date="2018-11" db="EMBL/GenBank/DDBJ databases">
        <title>Gemmobacter sp. nov., YIM 102744-1 draft genome.</title>
        <authorList>
            <person name="Li G."/>
            <person name="Jiang Y."/>
        </authorList>
    </citation>
    <scope>NUCLEOTIDE SEQUENCE [LARGE SCALE GENOMIC DNA]</scope>
    <source>
        <strain evidence="1 2">YIM 102744-1</strain>
    </source>
</reference>
<dbReference type="OrthoDB" id="9883761at2"/>
<organism evidence="1 2">
    <name type="scientific">Falsigemmobacter faecalis</name>
    <dbReference type="NCBI Taxonomy" id="2488730"/>
    <lineage>
        <taxon>Bacteria</taxon>
        <taxon>Pseudomonadati</taxon>
        <taxon>Pseudomonadota</taxon>
        <taxon>Alphaproteobacteria</taxon>
        <taxon>Rhodobacterales</taxon>
        <taxon>Paracoccaceae</taxon>
        <taxon>Falsigemmobacter</taxon>
    </lineage>
</organism>
<name>A0A3P3DCE1_9RHOB</name>
<proteinExistence type="predicted"/>
<dbReference type="Proteomes" id="UP000282125">
    <property type="component" value="Unassembled WGS sequence"/>
</dbReference>
<evidence type="ECO:0000313" key="1">
    <source>
        <dbReference type="EMBL" id="RRH72007.1"/>
    </source>
</evidence>
<dbReference type="AlphaFoldDB" id="A0A3P3DCE1"/>
<sequence>MRALNGFIEMPGGVIIGPNGRDALRVAVDELTTAEAGRITRTVIAALNAEFGHEAETVEVTVDTRELGETVAQAVADKIKAALPGIVACGSRAR</sequence>
<evidence type="ECO:0000313" key="2">
    <source>
        <dbReference type="Proteomes" id="UP000282125"/>
    </source>
</evidence>
<dbReference type="RefSeq" id="WP_124966178.1">
    <property type="nucleotide sequence ID" value="NZ_RRAZ01000028.1"/>
</dbReference>
<comment type="caution">
    <text evidence="1">The sequence shown here is derived from an EMBL/GenBank/DDBJ whole genome shotgun (WGS) entry which is preliminary data.</text>
</comment>